<dbReference type="OrthoDB" id="9814826at2"/>
<dbReference type="EMBL" id="BKAD01000039">
    <property type="protein sequence ID" value="GEP31880.1"/>
    <property type="molecule type" value="Genomic_DNA"/>
</dbReference>
<dbReference type="InterPro" id="IPR036388">
    <property type="entry name" value="WH-like_DNA-bd_sf"/>
</dbReference>
<dbReference type="InterPro" id="IPR052509">
    <property type="entry name" value="Metal_resp_DNA-bind_regulator"/>
</dbReference>
<evidence type="ECO:0000313" key="3">
    <source>
        <dbReference type="EMBL" id="GEP31880.1"/>
    </source>
</evidence>
<dbReference type="Gene3D" id="1.10.10.10">
    <property type="entry name" value="Winged helix-like DNA-binding domain superfamily/Winged helix DNA-binding domain"/>
    <property type="match status" value="1"/>
</dbReference>
<gene>
    <name evidence="3" type="ORF">TPL01_30180</name>
</gene>
<protein>
    <recommendedName>
        <fullName evidence="2">Transcription regulator PadR N-terminal domain-containing protein</fullName>
    </recommendedName>
</protein>
<keyword evidence="4" id="KW-1185">Reference proteome</keyword>
<organism evidence="3 4">
    <name type="scientific">Sulfuriferula plumbiphila</name>
    <dbReference type="NCBI Taxonomy" id="171865"/>
    <lineage>
        <taxon>Bacteria</taxon>
        <taxon>Pseudomonadati</taxon>
        <taxon>Pseudomonadota</taxon>
        <taxon>Betaproteobacteria</taxon>
        <taxon>Nitrosomonadales</taxon>
        <taxon>Sulfuricellaceae</taxon>
        <taxon>Sulfuriferula</taxon>
    </lineage>
</organism>
<proteinExistence type="predicted"/>
<dbReference type="RefSeq" id="WP_147074835.1">
    <property type="nucleotide sequence ID" value="NZ_AP021884.1"/>
</dbReference>
<dbReference type="InterPro" id="IPR005149">
    <property type="entry name" value="Tscrpt_reg_PadR_N"/>
</dbReference>
<sequence length="138" mass="15440">MGERDLLSGLIRLHILHHAAHEPIFGLGIIDELGHHGYKLSAGTLYPILHGLEKSGYLSSQTELVSGRRRRLYVITDTGKTVLALGKTKVWELFRELFEDELRFTTSAHVDQQQPVQMGSHQSGKLNGKSGGKRQRKS</sequence>
<evidence type="ECO:0000259" key="2">
    <source>
        <dbReference type="Pfam" id="PF03551"/>
    </source>
</evidence>
<evidence type="ECO:0000256" key="1">
    <source>
        <dbReference type="SAM" id="MobiDB-lite"/>
    </source>
</evidence>
<reference evidence="3 4" key="1">
    <citation type="submission" date="2019-07" db="EMBL/GenBank/DDBJ databases">
        <title>Whole genome shotgun sequence of Thiobacillus plumbophilus NBRC 107929.</title>
        <authorList>
            <person name="Hosoyama A."/>
            <person name="Uohara A."/>
            <person name="Ohji S."/>
            <person name="Ichikawa N."/>
        </authorList>
    </citation>
    <scope>NUCLEOTIDE SEQUENCE [LARGE SCALE GENOMIC DNA]</scope>
    <source>
        <strain evidence="3 4">NBRC 107929</strain>
    </source>
</reference>
<dbReference type="PANTHER" id="PTHR33169">
    <property type="entry name" value="PADR-FAMILY TRANSCRIPTIONAL REGULATOR"/>
    <property type="match status" value="1"/>
</dbReference>
<accession>A0A512LBL5</accession>
<dbReference type="SUPFAM" id="SSF46785">
    <property type="entry name" value="Winged helix' DNA-binding domain"/>
    <property type="match status" value="1"/>
</dbReference>
<dbReference type="Proteomes" id="UP000321337">
    <property type="component" value="Unassembled WGS sequence"/>
</dbReference>
<evidence type="ECO:0000313" key="4">
    <source>
        <dbReference type="Proteomes" id="UP000321337"/>
    </source>
</evidence>
<name>A0A512LBL5_9PROT</name>
<comment type="caution">
    <text evidence="3">The sequence shown here is derived from an EMBL/GenBank/DDBJ whole genome shotgun (WGS) entry which is preliminary data.</text>
</comment>
<feature type="compositionally biased region" description="Polar residues" evidence="1">
    <location>
        <begin position="109"/>
        <end position="125"/>
    </location>
</feature>
<dbReference type="Pfam" id="PF03551">
    <property type="entry name" value="PadR"/>
    <property type="match status" value="1"/>
</dbReference>
<dbReference type="AlphaFoldDB" id="A0A512LBL5"/>
<dbReference type="PANTHER" id="PTHR33169:SF14">
    <property type="entry name" value="TRANSCRIPTIONAL REGULATOR RV3488"/>
    <property type="match status" value="1"/>
</dbReference>
<feature type="domain" description="Transcription regulator PadR N-terminal" evidence="2">
    <location>
        <begin position="15"/>
        <end position="84"/>
    </location>
</feature>
<feature type="region of interest" description="Disordered" evidence="1">
    <location>
        <begin position="109"/>
        <end position="138"/>
    </location>
</feature>
<dbReference type="InterPro" id="IPR036390">
    <property type="entry name" value="WH_DNA-bd_sf"/>
</dbReference>